<proteinExistence type="predicted"/>
<name>A0A8T1UCK1_9STRA</name>
<dbReference type="EMBL" id="JAENGZ010000397">
    <property type="protein sequence ID" value="KAG6960206.1"/>
    <property type="molecule type" value="Genomic_DNA"/>
</dbReference>
<comment type="caution">
    <text evidence="1">The sequence shown here is derived from an EMBL/GenBank/DDBJ whole genome shotgun (WGS) entry which is preliminary data.</text>
</comment>
<evidence type="ECO:0000313" key="2">
    <source>
        <dbReference type="Proteomes" id="UP000688947"/>
    </source>
</evidence>
<accession>A0A8T1UCK1</accession>
<gene>
    <name evidence="1" type="ORF">JG687_00008362</name>
</gene>
<organism evidence="1 2">
    <name type="scientific">Phytophthora cactorum</name>
    <dbReference type="NCBI Taxonomy" id="29920"/>
    <lineage>
        <taxon>Eukaryota</taxon>
        <taxon>Sar</taxon>
        <taxon>Stramenopiles</taxon>
        <taxon>Oomycota</taxon>
        <taxon>Peronosporomycetes</taxon>
        <taxon>Peronosporales</taxon>
        <taxon>Peronosporaceae</taxon>
        <taxon>Phytophthora</taxon>
    </lineage>
</organism>
<dbReference type="OrthoDB" id="125406at2759"/>
<sequence>MNAKPPKPQRRRISIPVNVRCWIDNAAAVAWIGRHYATNTTTQELTRVLSWAELQFKIHVSTSHLQGSSNFLAGLGSRSWLGEKRVTWTNYMRLWQQQEIPSLFRKIYKSELSIFSGVHSQTHQGPAISKRGGNGACLVSDTACPSGSLQPTQTASQYNSLCLLLATAKPTPTRNPAVLTQYALSSAISDGVIACAPDSVHHCNHNTNSCCEEFTGSAPRASTTTRLQSTCSKQSCKQQTCQVPNTVSFVGLRCWTSSFV</sequence>
<evidence type="ECO:0000313" key="1">
    <source>
        <dbReference type="EMBL" id="KAG6960206.1"/>
    </source>
</evidence>
<reference evidence="1" key="1">
    <citation type="submission" date="2021-01" db="EMBL/GenBank/DDBJ databases">
        <title>Phytophthora aleatoria, a newly-described species from Pinus radiata is distinct from Phytophthora cactorum isolates based on comparative genomics.</title>
        <authorList>
            <person name="Mcdougal R."/>
            <person name="Panda P."/>
            <person name="Williams N."/>
            <person name="Studholme D.J."/>
        </authorList>
    </citation>
    <scope>NUCLEOTIDE SEQUENCE</scope>
    <source>
        <strain evidence="1">NZFS 3830</strain>
    </source>
</reference>
<dbReference type="Proteomes" id="UP000688947">
    <property type="component" value="Unassembled WGS sequence"/>
</dbReference>
<dbReference type="AlphaFoldDB" id="A0A8T1UCK1"/>
<protein>
    <submittedName>
        <fullName evidence="1">Uncharacterized protein</fullName>
    </submittedName>
</protein>